<dbReference type="EMBL" id="KQ086075">
    <property type="protein sequence ID" value="KLO08843.1"/>
    <property type="molecule type" value="Genomic_DNA"/>
</dbReference>
<reference evidence="1 2" key="1">
    <citation type="submission" date="2015-04" db="EMBL/GenBank/DDBJ databases">
        <title>Complete genome sequence of Schizopora paradoxa KUC8140, a cosmopolitan wood degrader in East Asia.</title>
        <authorList>
            <consortium name="DOE Joint Genome Institute"/>
            <person name="Min B."/>
            <person name="Park H."/>
            <person name="Jang Y."/>
            <person name="Kim J.-J."/>
            <person name="Kim K.H."/>
            <person name="Pangilinan J."/>
            <person name="Lipzen A."/>
            <person name="Riley R."/>
            <person name="Grigoriev I.V."/>
            <person name="Spatafora J.W."/>
            <person name="Choi I.-G."/>
        </authorList>
    </citation>
    <scope>NUCLEOTIDE SEQUENCE [LARGE SCALE GENOMIC DNA]</scope>
    <source>
        <strain evidence="1 2">KUC8140</strain>
    </source>
</reference>
<accession>A0A0H2RH48</accession>
<organism evidence="1 2">
    <name type="scientific">Schizopora paradoxa</name>
    <dbReference type="NCBI Taxonomy" id="27342"/>
    <lineage>
        <taxon>Eukaryota</taxon>
        <taxon>Fungi</taxon>
        <taxon>Dikarya</taxon>
        <taxon>Basidiomycota</taxon>
        <taxon>Agaricomycotina</taxon>
        <taxon>Agaricomycetes</taxon>
        <taxon>Hymenochaetales</taxon>
        <taxon>Schizoporaceae</taxon>
        <taxon>Schizopora</taxon>
    </lineage>
</organism>
<dbReference type="InParanoid" id="A0A0H2RH48"/>
<sequence length="161" mass="18655">MFPMANAEFSKGHTTLLPNISCCAEESRLYLTSSDHDASSIDSVGYLCSVEVLRLSSRRIWMIQSNPRQIFGKPHARTYMLSQTPAPSRRYRSVPILQLFCIATRLRVSRQLPRLSSHCSDSKTRYISFLYLTRSLSPQSLIWVRTYLRHRNYTDSHRGRP</sequence>
<evidence type="ECO:0000313" key="2">
    <source>
        <dbReference type="Proteomes" id="UP000053477"/>
    </source>
</evidence>
<proteinExistence type="predicted"/>
<dbReference type="AlphaFoldDB" id="A0A0H2RH48"/>
<gene>
    <name evidence="1" type="ORF">SCHPADRAFT_592642</name>
</gene>
<protein>
    <submittedName>
        <fullName evidence="1">Uncharacterized protein</fullName>
    </submittedName>
</protein>
<name>A0A0H2RH48_9AGAM</name>
<dbReference type="Proteomes" id="UP000053477">
    <property type="component" value="Unassembled WGS sequence"/>
</dbReference>
<keyword evidence="2" id="KW-1185">Reference proteome</keyword>
<evidence type="ECO:0000313" key="1">
    <source>
        <dbReference type="EMBL" id="KLO08843.1"/>
    </source>
</evidence>